<dbReference type="Proteomes" id="UP000185841">
    <property type="component" value="Unassembled WGS sequence"/>
</dbReference>
<dbReference type="GO" id="GO:0005886">
    <property type="term" value="C:plasma membrane"/>
    <property type="evidence" value="ECO:0007669"/>
    <property type="project" value="TreeGrafter"/>
</dbReference>
<dbReference type="InterPro" id="IPR014729">
    <property type="entry name" value="Rossmann-like_a/b/a_fold"/>
</dbReference>
<keyword evidence="1" id="KW-0812">Transmembrane</keyword>
<dbReference type="InterPro" id="IPR051599">
    <property type="entry name" value="Cell_Envelope_Assoc"/>
</dbReference>
<protein>
    <submittedName>
        <fullName evidence="3">Uncharacterized SAM-binding protein YcdF, DUF218 family</fullName>
    </submittedName>
</protein>
<dbReference type="GO" id="GO:0043164">
    <property type="term" value="P:Gram-negative-bacterium-type cell wall biogenesis"/>
    <property type="evidence" value="ECO:0007669"/>
    <property type="project" value="TreeGrafter"/>
</dbReference>
<evidence type="ECO:0000313" key="4">
    <source>
        <dbReference type="Proteomes" id="UP000185841"/>
    </source>
</evidence>
<feature type="transmembrane region" description="Helical" evidence="1">
    <location>
        <begin position="12"/>
        <end position="30"/>
    </location>
</feature>
<proteinExistence type="predicted"/>
<organism evidence="3 4">
    <name type="scientific">Aquipseudomonas alcaligenes</name>
    <name type="common">Pseudomonas alcaligenes</name>
    <dbReference type="NCBI Taxonomy" id="43263"/>
    <lineage>
        <taxon>Bacteria</taxon>
        <taxon>Pseudomonadati</taxon>
        <taxon>Pseudomonadota</taxon>
        <taxon>Gammaproteobacteria</taxon>
        <taxon>Pseudomonadales</taxon>
        <taxon>Pseudomonadaceae</taxon>
        <taxon>Aquipseudomonas</taxon>
    </lineage>
</organism>
<sequence length="255" mass="28198">MELRFILKQLILPPGGLMLLILLAWLLWAWAGRPRLAVVCLVAGLGGLWLLSLPAVVEWAARLIEREPALVEAQWPGLAQRSQVVVVLGSGREEADPAWGSDQPSVTAIERLRYAARLHRASQLPLLISGGLHYGQPPSEAAMMADVLQRDFGVATRWREERSRTTWENALFTAELLKAQGVSRVVLVTQAAHMPRARWCFERAGLEVVAAPLGFLGVPNERPLGGWLPEGKALWQSTRLLNEAIGLAVYPLLYR</sequence>
<feature type="domain" description="DUF218" evidence="2">
    <location>
        <begin position="83"/>
        <end position="246"/>
    </location>
</feature>
<keyword evidence="1" id="KW-0472">Membrane</keyword>
<dbReference type="RefSeq" id="WP_076428355.1">
    <property type="nucleotide sequence ID" value="NZ_FTMP01000008.1"/>
</dbReference>
<dbReference type="InterPro" id="IPR003848">
    <property type="entry name" value="DUF218"/>
</dbReference>
<dbReference type="PANTHER" id="PTHR30336:SF4">
    <property type="entry name" value="ENVELOPE BIOGENESIS FACTOR ELYC"/>
    <property type="match status" value="1"/>
</dbReference>
<dbReference type="GO" id="GO:0000270">
    <property type="term" value="P:peptidoglycan metabolic process"/>
    <property type="evidence" value="ECO:0007669"/>
    <property type="project" value="TreeGrafter"/>
</dbReference>
<dbReference type="CDD" id="cd06259">
    <property type="entry name" value="YdcF-like"/>
    <property type="match status" value="1"/>
</dbReference>
<evidence type="ECO:0000259" key="2">
    <source>
        <dbReference type="Pfam" id="PF02698"/>
    </source>
</evidence>
<name>A0A1N6VW05_AQUAC</name>
<reference evidence="3 4" key="1">
    <citation type="submission" date="2017-01" db="EMBL/GenBank/DDBJ databases">
        <authorList>
            <person name="Mah S.A."/>
            <person name="Swanson W.J."/>
            <person name="Moy G.W."/>
            <person name="Vacquier V.D."/>
        </authorList>
    </citation>
    <scope>NUCLEOTIDE SEQUENCE [LARGE SCALE GENOMIC DNA]</scope>
    <source>
        <strain evidence="3 4">RU36E</strain>
    </source>
</reference>
<gene>
    <name evidence="3" type="ORF">SAMN05878282_108170</name>
</gene>
<evidence type="ECO:0000313" key="3">
    <source>
        <dbReference type="EMBL" id="SIQ81836.1"/>
    </source>
</evidence>
<accession>A0A1N6VW05</accession>
<dbReference type="Pfam" id="PF02698">
    <property type="entry name" value="DUF218"/>
    <property type="match status" value="1"/>
</dbReference>
<dbReference type="EMBL" id="FTMP01000008">
    <property type="protein sequence ID" value="SIQ81836.1"/>
    <property type="molecule type" value="Genomic_DNA"/>
</dbReference>
<keyword evidence="1" id="KW-1133">Transmembrane helix</keyword>
<dbReference type="Gene3D" id="3.40.50.620">
    <property type="entry name" value="HUPs"/>
    <property type="match status" value="1"/>
</dbReference>
<dbReference type="AlphaFoldDB" id="A0A1N6VW05"/>
<dbReference type="PANTHER" id="PTHR30336">
    <property type="entry name" value="INNER MEMBRANE PROTEIN, PROBABLE PERMEASE"/>
    <property type="match status" value="1"/>
</dbReference>
<evidence type="ECO:0000256" key="1">
    <source>
        <dbReference type="SAM" id="Phobius"/>
    </source>
</evidence>
<feature type="transmembrane region" description="Helical" evidence="1">
    <location>
        <begin position="36"/>
        <end position="57"/>
    </location>
</feature>